<feature type="domain" description="Major facilitator superfamily (MFS) profile" evidence="8">
    <location>
        <begin position="10"/>
        <end position="463"/>
    </location>
</feature>
<evidence type="ECO:0000259" key="8">
    <source>
        <dbReference type="PROSITE" id="PS50850"/>
    </source>
</evidence>
<evidence type="ECO:0000256" key="4">
    <source>
        <dbReference type="ARBA" id="ARBA00022989"/>
    </source>
</evidence>
<evidence type="ECO:0000313" key="10">
    <source>
        <dbReference type="Proteomes" id="UP000616885"/>
    </source>
</evidence>
<feature type="transmembrane region" description="Helical" evidence="6">
    <location>
        <begin position="137"/>
        <end position="159"/>
    </location>
</feature>
<evidence type="ECO:0000256" key="7">
    <source>
        <dbReference type="SAM" id="SignalP"/>
    </source>
</evidence>
<organism evidence="9 10">
    <name type="scientific">Bionectria ochroleuca</name>
    <name type="common">Gliocladium roseum</name>
    <dbReference type="NCBI Taxonomy" id="29856"/>
    <lineage>
        <taxon>Eukaryota</taxon>
        <taxon>Fungi</taxon>
        <taxon>Dikarya</taxon>
        <taxon>Ascomycota</taxon>
        <taxon>Pezizomycotina</taxon>
        <taxon>Sordariomycetes</taxon>
        <taxon>Hypocreomycetidae</taxon>
        <taxon>Hypocreales</taxon>
        <taxon>Bionectriaceae</taxon>
        <taxon>Clonostachys</taxon>
    </lineage>
</organism>
<keyword evidence="7" id="KW-0732">Signal</keyword>
<dbReference type="GO" id="GO:0005351">
    <property type="term" value="F:carbohydrate:proton symporter activity"/>
    <property type="evidence" value="ECO:0007669"/>
    <property type="project" value="TreeGrafter"/>
</dbReference>
<dbReference type="Proteomes" id="UP000616885">
    <property type="component" value="Unassembled WGS sequence"/>
</dbReference>
<dbReference type="Pfam" id="PF00083">
    <property type="entry name" value="Sugar_tr"/>
    <property type="match status" value="1"/>
</dbReference>
<reference evidence="9" key="1">
    <citation type="submission" date="2020-10" db="EMBL/GenBank/DDBJ databases">
        <title>High-Quality Genome Resource of Clonostachys rosea strain S41 by Oxford Nanopore Long-Read Sequencing.</title>
        <authorList>
            <person name="Wang H."/>
        </authorList>
    </citation>
    <scope>NUCLEOTIDE SEQUENCE</scope>
    <source>
        <strain evidence="9">S41</strain>
    </source>
</reference>
<dbReference type="Gene3D" id="1.20.1250.20">
    <property type="entry name" value="MFS general substrate transporter like domains"/>
    <property type="match status" value="2"/>
</dbReference>
<dbReference type="InterPro" id="IPR020846">
    <property type="entry name" value="MFS_dom"/>
</dbReference>
<feature type="transmembrane region" description="Helical" evidence="6">
    <location>
        <begin position="77"/>
        <end position="96"/>
    </location>
</feature>
<evidence type="ECO:0000256" key="1">
    <source>
        <dbReference type="ARBA" id="ARBA00004141"/>
    </source>
</evidence>
<dbReference type="PROSITE" id="PS00216">
    <property type="entry name" value="SUGAR_TRANSPORT_1"/>
    <property type="match status" value="1"/>
</dbReference>
<protein>
    <recommendedName>
        <fullName evidence="8">Major facilitator superfamily (MFS) profile domain-containing protein</fullName>
    </recommendedName>
</protein>
<comment type="similarity">
    <text evidence="2">Belongs to the major facilitator superfamily. Sugar transporter (TC 2.A.1.1) family.</text>
</comment>
<evidence type="ECO:0000256" key="6">
    <source>
        <dbReference type="SAM" id="Phobius"/>
    </source>
</evidence>
<sequence length="463" mass="50594">MGHKRVMLVVCMVAALNCASVGYDSSMMSSLNILLSFQQKFRLDAQLKGLLTAVQNLGAIVAGLFSGLVVDRWGRKGGILVASILVLISCAIHATSTTRAQFFVGRVLVGVAKAVDIAAVPTYLVEMAPPGRRGFVAGLYWTCWLVGAILSAGVGYGARSIGGDWSWRTICICMAGPAASCIASLVLIPESPRWLISRGREQEGLKVLAKFHGNGDTDNPLVVAEFREIKETIAMEKAEHAQSFRAWWKKFASEKSNRLRAYILLSLGVFEQTVGSSIITYYLSNVLTLAGITSESQQFAINIGQNCVALVAAIVGTCVIDRKRNGTKWNNSHGIPVPDRIFLDLDTLVFLLLRRGAQLYHPCKSMGFYSVITSSAGFFNQYVIPIGLTGIGWRFYIVGVCWNVFVAIVIAFTYIETKGLTLEQIAQRFEGVPRGEVLDVIEAYDGGKPITELETCEKEDRKQ</sequence>
<keyword evidence="4 6" id="KW-1133">Transmembrane helix</keyword>
<feature type="transmembrane region" description="Helical" evidence="6">
    <location>
        <begin position="259"/>
        <end position="283"/>
    </location>
</feature>
<comment type="subcellular location">
    <subcellularLocation>
        <location evidence="1">Membrane</location>
        <topology evidence="1">Multi-pass membrane protein</topology>
    </subcellularLocation>
</comment>
<feature type="transmembrane region" description="Helical" evidence="6">
    <location>
        <begin position="303"/>
        <end position="320"/>
    </location>
</feature>
<comment type="caution">
    <text evidence="9">The sequence shown here is derived from an EMBL/GenBank/DDBJ whole genome shotgun (WGS) entry which is preliminary data.</text>
</comment>
<proteinExistence type="inferred from homology"/>
<dbReference type="AlphaFoldDB" id="A0A8H7N8S4"/>
<dbReference type="InterPro" id="IPR036259">
    <property type="entry name" value="MFS_trans_sf"/>
</dbReference>
<dbReference type="EMBL" id="JADCTT010000006">
    <property type="protein sequence ID" value="KAF9751221.1"/>
    <property type="molecule type" value="Genomic_DNA"/>
</dbReference>
<feature type="transmembrane region" description="Helical" evidence="6">
    <location>
        <begin position="50"/>
        <end position="70"/>
    </location>
</feature>
<evidence type="ECO:0000256" key="3">
    <source>
        <dbReference type="ARBA" id="ARBA00022692"/>
    </source>
</evidence>
<dbReference type="PANTHER" id="PTHR48022:SF31">
    <property type="entry name" value="HEXOSE TRANSPORTER"/>
    <property type="match status" value="1"/>
</dbReference>
<dbReference type="InterPro" id="IPR005829">
    <property type="entry name" value="Sugar_transporter_CS"/>
</dbReference>
<feature type="signal peptide" evidence="7">
    <location>
        <begin position="1"/>
        <end position="22"/>
    </location>
</feature>
<name>A0A8H7N8S4_BIOOC</name>
<evidence type="ECO:0000256" key="2">
    <source>
        <dbReference type="ARBA" id="ARBA00010992"/>
    </source>
</evidence>
<evidence type="ECO:0000313" key="9">
    <source>
        <dbReference type="EMBL" id="KAF9751221.1"/>
    </source>
</evidence>
<dbReference type="PANTHER" id="PTHR48022">
    <property type="entry name" value="PLASTIDIC GLUCOSE TRANSPORTER 4"/>
    <property type="match status" value="1"/>
</dbReference>
<feature type="transmembrane region" description="Helical" evidence="6">
    <location>
        <begin position="102"/>
        <end position="125"/>
    </location>
</feature>
<gene>
    <name evidence="9" type="ORF">IM811_015441</name>
</gene>
<feature type="transmembrane region" description="Helical" evidence="6">
    <location>
        <begin position="395"/>
        <end position="415"/>
    </location>
</feature>
<keyword evidence="3 6" id="KW-0812">Transmembrane</keyword>
<dbReference type="InterPro" id="IPR005828">
    <property type="entry name" value="MFS_sugar_transport-like"/>
</dbReference>
<dbReference type="PROSITE" id="PS50850">
    <property type="entry name" value="MFS"/>
    <property type="match status" value="1"/>
</dbReference>
<evidence type="ECO:0000256" key="5">
    <source>
        <dbReference type="ARBA" id="ARBA00023136"/>
    </source>
</evidence>
<feature type="transmembrane region" description="Helical" evidence="6">
    <location>
        <begin position="366"/>
        <end position="383"/>
    </location>
</feature>
<dbReference type="SUPFAM" id="SSF103473">
    <property type="entry name" value="MFS general substrate transporter"/>
    <property type="match status" value="1"/>
</dbReference>
<feature type="chain" id="PRO_5034885127" description="Major facilitator superfamily (MFS) profile domain-containing protein" evidence="7">
    <location>
        <begin position="23"/>
        <end position="463"/>
    </location>
</feature>
<keyword evidence="5 6" id="KW-0472">Membrane</keyword>
<accession>A0A8H7N8S4</accession>
<dbReference type="InterPro" id="IPR050360">
    <property type="entry name" value="MFS_Sugar_Transporters"/>
</dbReference>
<feature type="transmembrane region" description="Helical" evidence="6">
    <location>
        <begin position="165"/>
        <end position="188"/>
    </location>
</feature>
<dbReference type="GO" id="GO:0016020">
    <property type="term" value="C:membrane"/>
    <property type="evidence" value="ECO:0007669"/>
    <property type="project" value="UniProtKB-SubCell"/>
</dbReference>